<proteinExistence type="predicted"/>
<feature type="compositionally biased region" description="Basic residues" evidence="1">
    <location>
        <begin position="114"/>
        <end position="124"/>
    </location>
</feature>
<accession>A0A4Q8ACC9</accession>
<dbReference type="AlphaFoldDB" id="A0A4Q8ACC9"/>
<dbReference type="EMBL" id="SHLA01000001">
    <property type="protein sequence ID" value="RZU61724.1"/>
    <property type="molecule type" value="Genomic_DNA"/>
</dbReference>
<name>A0A4Q8ACC9_9MICC</name>
<gene>
    <name evidence="2" type="ORF">EV380_1302</name>
</gene>
<feature type="region of interest" description="Disordered" evidence="1">
    <location>
        <begin position="97"/>
        <end position="124"/>
    </location>
</feature>
<reference evidence="2 3" key="1">
    <citation type="submission" date="2019-02" db="EMBL/GenBank/DDBJ databases">
        <title>Sequencing the genomes of 1000 actinobacteria strains.</title>
        <authorList>
            <person name="Klenk H.-P."/>
        </authorList>
    </citation>
    <scope>NUCLEOTIDE SEQUENCE [LARGE SCALE GENOMIC DNA]</scope>
    <source>
        <strain evidence="2 3">DSM 17364</strain>
    </source>
</reference>
<organism evidence="2 3">
    <name type="scientific">Zhihengliuella halotolerans</name>
    <dbReference type="NCBI Taxonomy" id="370736"/>
    <lineage>
        <taxon>Bacteria</taxon>
        <taxon>Bacillati</taxon>
        <taxon>Actinomycetota</taxon>
        <taxon>Actinomycetes</taxon>
        <taxon>Micrococcales</taxon>
        <taxon>Micrococcaceae</taxon>
        <taxon>Zhihengliuella</taxon>
    </lineage>
</organism>
<protein>
    <submittedName>
        <fullName evidence="2">Uncharacterized protein</fullName>
    </submittedName>
</protein>
<sequence length="238" mass="25968">MIFRDQQPPLEYGPRRRYLACLVCTSPIEGGAEPVCSDACWVAVRKHVAVDALPDGLNRDEQLELLIGAGRRLAWVSAWYGLSPGTVKNIVRGVERPSPRDREAGEGWLDKPAPGRRPKRRVRKAASARKRVQCVVCAEDVDSDGGVTGTVRPVCSDRCAAVLRDRLGIDELPPDATRDEAIVALVAAGRTRRDVAAWFSLSLSRINMLVHADPAARTGARGDTGGAAQSRRRGWLDR</sequence>
<evidence type="ECO:0000313" key="2">
    <source>
        <dbReference type="EMBL" id="RZU61724.1"/>
    </source>
</evidence>
<feature type="compositionally biased region" description="Basic and acidic residues" evidence="1">
    <location>
        <begin position="97"/>
        <end position="109"/>
    </location>
</feature>
<dbReference type="Proteomes" id="UP000292685">
    <property type="component" value="Unassembled WGS sequence"/>
</dbReference>
<evidence type="ECO:0000313" key="3">
    <source>
        <dbReference type="Proteomes" id="UP000292685"/>
    </source>
</evidence>
<feature type="region of interest" description="Disordered" evidence="1">
    <location>
        <begin position="216"/>
        <end position="238"/>
    </location>
</feature>
<dbReference type="RefSeq" id="WP_130450138.1">
    <property type="nucleotide sequence ID" value="NZ_SHLA01000001.1"/>
</dbReference>
<evidence type="ECO:0000256" key="1">
    <source>
        <dbReference type="SAM" id="MobiDB-lite"/>
    </source>
</evidence>
<comment type="caution">
    <text evidence="2">The sequence shown here is derived from an EMBL/GenBank/DDBJ whole genome shotgun (WGS) entry which is preliminary data.</text>
</comment>
<keyword evidence="3" id="KW-1185">Reference proteome</keyword>